<accession>A0ACC2ZBM3</accession>
<evidence type="ECO:0000313" key="1">
    <source>
        <dbReference type="EMBL" id="KAJ9645191.1"/>
    </source>
</evidence>
<proteinExistence type="predicted"/>
<sequence>MNPSPRKSNAPIAAPTPMPAFTPVDSPLLLEVDAGAVDVCVDGEVEIAASPRIRGIETASGWFGQDKQQLLLLRPQHHFVVL</sequence>
<gene>
    <name evidence="1" type="ORF">H2199_003196</name>
</gene>
<reference evidence="1" key="1">
    <citation type="submission" date="2022-10" db="EMBL/GenBank/DDBJ databases">
        <title>Culturing micro-colonial fungi from biological soil crusts in the Mojave desert and describing Neophaeococcomyces mojavensis, and introducing the new genera and species Taxawa tesnikishii.</title>
        <authorList>
            <person name="Kurbessoian T."/>
            <person name="Stajich J.E."/>
        </authorList>
    </citation>
    <scope>NUCLEOTIDE SEQUENCE</scope>
    <source>
        <strain evidence="1">JES_115</strain>
    </source>
</reference>
<organism evidence="1 2">
    <name type="scientific">Coniosporium tulheliwenetii</name>
    <dbReference type="NCBI Taxonomy" id="3383036"/>
    <lineage>
        <taxon>Eukaryota</taxon>
        <taxon>Fungi</taxon>
        <taxon>Dikarya</taxon>
        <taxon>Ascomycota</taxon>
        <taxon>Pezizomycotina</taxon>
        <taxon>Dothideomycetes</taxon>
        <taxon>Dothideomycetes incertae sedis</taxon>
        <taxon>Coniosporium</taxon>
    </lineage>
</organism>
<dbReference type="Proteomes" id="UP001172680">
    <property type="component" value="Unassembled WGS sequence"/>
</dbReference>
<evidence type="ECO:0000313" key="2">
    <source>
        <dbReference type="Proteomes" id="UP001172680"/>
    </source>
</evidence>
<dbReference type="EMBL" id="JAPDRP010000008">
    <property type="protein sequence ID" value="KAJ9645191.1"/>
    <property type="molecule type" value="Genomic_DNA"/>
</dbReference>
<keyword evidence="2" id="KW-1185">Reference proteome</keyword>
<name>A0ACC2ZBM3_9PEZI</name>
<comment type="caution">
    <text evidence="1">The sequence shown here is derived from an EMBL/GenBank/DDBJ whole genome shotgun (WGS) entry which is preliminary data.</text>
</comment>
<protein>
    <submittedName>
        <fullName evidence="1">Uncharacterized protein</fullName>
    </submittedName>
</protein>